<protein>
    <submittedName>
        <fullName evidence="6">ComEB Deoxycytidylate deaminase</fullName>
    </submittedName>
</protein>
<feature type="domain" description="CMP/dCMP-type deaminase" evidence="5">
    <location>
        <begin position="4"/>
        <end position="123"/>
    </location>
</feature>
<dbReference type="InterPro" id="IPR002125">
    <property type="entry name" value="CMP_dCMP_dom"/>
</dbReference>
<organism evidence="6">
    <name type="scientific">uncultured Caudovirales phage</name>
    <dbReference type="NCBI Taxonomy" id="2100421"/>
    <lineage>
        <taxon>Viruses</taxon>
        <taxon>Duplodnaviria</taxon>
        <taxon>Heunggongvirae</taxon>
        <taxon>Uroviricota</taxon>
        <taxon>Caudoviricetes</taxon>
        <taxon>Peduoviridae</taxon>
        <taxon>Maltschvirus</taxon>
        <taxon>Maltschvirus maltsch</taxon>
    </lineage>
</organism>
<dbReference type="PANTHER" id="PTHR11086">
    <property type="entry name" value="DEOXYCYTIDYLATE DEAMINASE-RELATED"/>
    <property type="match status" value="1"/>
</dbReference>
<proteinExistence type="inferred from homology"/>
<dbReference type="InterPro" id="IPR016192">
    <property type="entry name" value="APOBEC/CMP_deaminase_Zn-bd"/>
</dbReference>
<comment type="similarity">
    <text evidence="1">Belongs to the cytidine and deoxycytidylate deaminase family.</text>
</comment>
<dbReference type="PROSITE" id="PS51747">
    <property type="entry name" value="CYT_DCMP_DEAMINASES_2"/>
    <property type="match status" value="1"/>
</dbReference>
<accession>A0A6J7WN53</accession>
<evidence type="ECO:0000256" key="3">
    <source>
        <dbReference type="ARBA" id="ARBA00022801"/>
    </source>
</evidence>
<dbReference type="Gene3D" id="3.40.140.10">
    <property type="entry name" value="Cytidine Deaminase, domain 2"/>
    <property type="match status" value="1"/>
</dbReference>
<gene>
    <name evidence="6" type="ORF">UFOVP222_77</name>
</gene>
<evidence type="ECO:0000256" key="2">
    <source>
        <dbReference type="ARBA" id="ARBA00022723"/>
    </source>
</evidence>
<dbReference type="PROSITE" id="PS00903">
    <property type="entry name" value="CYT_DCMP_DEAMINASES_1"/>
    <property type="match status" value="1"/>
</dbReference>
<evidence type="ECO:0000256" key="1">
    <source>
        <dbReference type="ARBA" id="ARBA00006576"/>
    </source>
</evidence>
<keyword evidence="4" id="KW-0862">Zinc</keyword>
<keyword evidence="3" id="KW-0378">Hydrolase</keyword>
<dbReference type="Pfam" id="PF00383">
    <property type="entry name" value="dCMP_cyt_deam_1"/>
    <property type="match status" value="1"/>
</dbReference>
<sequence>MLSRKEQAFLSVARYLATKSESKQKHGAIVVRGGSVIGTGYNKDRNHPDFVSPEHIKTHCSVHAEVEAIRDAGWKVKGATLYVARINRLGQDRDSKPCDRCSVVIEETEIKKVIYTRSDYIVH</sequence>
<evidence type="ECO:0000259" key="5">
    <source>
        <dbReference type="PROSITE" id="PS51747"/>
    </source>
</evidence>
<name>A0A6J7WN53_9CAUD</name>
<evidence type="ECO:0000256" key="4">
    <source>
        <dbReference type="ARBA" id="ARBA00022833"/>
    </source>
</evidence>
<dbReference type="EMBL" id="LR798269">
    <property type="protein sequence ID" value="CAB5219481.1"/>
    <property type="molecule type" value="Genomic_DNA"/>
</dbReference>
<keyword evidence="2" id="KW-0479">Metal-binding</keyword>
<dbReference type="SUPFAM" id="SSF53927">
    <property type="entry name" value="Cytidine deaminase-like"/>
    <property type="match status" value="1"/>
</dbReference>
<evidence type="ECO:0000313" key="6">
    <source>
        <dbReference type="EMBL" id="CAB5219481.1"/>
    </source>
</evidence>
<reference evidence="6" key="1">
    <citation type="submission" date="2020-05" db="EMBL/GenBank/DDBJ databases">
        <authorList>
            <person name="Chiriac C."/>
            <person name="Salcher M."/>
            <person name="Ghai R."/>
            <person name="Kavagutti S V."/>
        </authorList>
    </citation>
    <scope>NUCLEOTIDE SEQUENCE</scope>
</reference>
<dbReference type="InterPro" id="IPR016193">
    <property type="entry name" value="Cytidine_deaminase-like"/>
</dbReference>
<dbReference type="PANTHER" id="PTHR11086:SF18">
    <property type="entry name" value="DEOXYCYTIDYLATE DEAMINASE"/>
    <property type="match status" value="1"/>
</dbReference>
<dbReference type="GO" id="GO:0004132">
    <property type="term" value="F:dCMP deaminase activity"/>
    <property type="evidence" value="ECO:0007669"/>
    <property type="project" value="TreeGrafter"/>
</dbReference>
<dbReference type="InterPro" id="IPR015517">
    <property type="entry name" value="dCMP_deaminase-rel"/>
</dbReference>
<dbReference type="GO" id="GO:0008270">
    <property type="term" value="F:zinc ion binding"/>
    <property type="evidence" value="ECO:0007669"/>
    <property type="project" value="InterPro"/>
</dbReference>